<comment type="similarity">
    <text evidence="1">Belongs to the PrpD family.</text>
</comment>
<dbReference type="Pfam" id="PF03972">
    <property type="entry name" value="MmgE_PrpD_N"/>
    <property type="match status" value="1"/>
</dbReference>
<protein>
    <submittedName>
        <fullName evidence="4">MmgE/PrpD family protein</fullName>
    </submittedName>
</protein>
<organism evidence="4 5">
    <name type="scientific">Bordetella genomosp. 10</name>
    <dbReference type="NCBI Taxonomy" id="1416804"/>
    <lineage>
        <taxon>Bacteria</taxon>
        <taxon>Pseudomonadati</taxon>
        <taxon>Pseudomonadota</taxon>
        <taxon>Betaproteobacteria</taxon>
        <taxon>Burkholderiales</taxon>
        <taxon>Alcaligenaceae</taxon>
        <taxon>Bordetella</taxon>
    </lineage>
</organism>
<proteinExistence type="inferred from homology"/>
<dbReference type="InterPro" id="IPR042183">
    <property type="entry name" value="MmgE/PrpD_sf_1"/>
</dbReference>
<dbReference type="Gene3D" id="3.30.1330.120">
    <property type="entry name" value="2-methylcitrate dehydratase PrpD"/>
    <property type="match status" value="1"/>
</dbReference>
<dbReference type="InterPro" id="IPR005656">
    <property type="entry name" value="MmgE_PrpD"/>
</dbReference>
<evidence type="ECO:0000259" key="3">
    <source>
        <dbReference type="Pfam" id="PF19305"/>
    </source>
</evidence>
<dbReference type="InterPro" id="IPR036148">
    <property type="entry name" value="MmgE/PrpD_sf"/>
</dbReference>
<evidence type="ECO:0000313" key="5">
    <source>
        <dbReference type="Proteomes" id="UP000216020"/>
    </source>
</evidence>
<dbReference type="InterPro" id="IPR042188">
    <property type="entry name" value="MmgE/PrpD_sf_2"/>
</dbReference>
<reference evidence="5" key="1">
    <citation type="submission" date="2017-05" db="EMBL/GenBank/DDBJ databases">
        <title>Complete and WGS of Bordetella genogroups.</title>
        <authorList>
            <person name="Spilker T."/>
            <person name="Lipuma J."/>
        </authorList>
    </citation>
    <scope>NUCLEOTIDE SEQUENCE [LARGE SCALE GENOMIC DNA]</scope>
    <source>
        <strain evidence="5">AU16122</strain>
    </source>
</reference>
<evidence type="ECO:0000259" key="2">
    <source>
        <dbReference type="Pfam" id="PF03972"/>
    </source>
</evidence>
<dbReference type="GO" id="GO:0016829">
    <property type="term" value="F:lyase activity"/>
    <property type="evidence" value="ECO:0007669"/>
    <property type="project" value="InterPro"/>
</dbReference>
<dbReference type="InterPro" id="IPR045337">
    <property type="entry name" value="MmgE_PrpD_C"/>
</dbReference>
<dbReference type="Proteomes" id="UP000216020">
    <property type="component" value="Unassembled WGS sequence"/>
</dbReference>
<name>A0A261SJV5_9BORD</name>
<dbReference type="InterPro" id="IPR045336">
    <property type="entry name" value="MmgE_PrpD_N"/>
</dbReference>
<evidence type="ECO:0000313" key="4">
    <source>
        <dbReference type="EMBL" id="OZI37455.1"/>
    </source>
</evidence>
<evidence type="ECO:0000256" key="1">
    <source>
        <dbReference type="ARBA" id="ARBA00006174"/>
    </source>
</evidence>
<sequence length="463" mass="48843">MSPTLPSPTDGAADAGAVSAELARFIAASQWEDVPANVRHAACRALLNFFAVALSAARTPTIEAALRAYSRFSAGPQASLAGRAERVDMPTAAALNAMAANLYDFDDTHHPTIIHPTSPIAPALFALAEARPVSGRQLLHAFVLGVEAACRIGNAISPEHYARGWHITSTCGVFGSALAAGRCLGLDAAQNVHVIGAAAVQAGGLVETLGTAAKSISVGNAARNGLLSSFLVLEGFDGPARPLEGERGFLRVVSDAPRFTEITQGLGERWELLNNAYKPYPCGVVLNPVIDACLDLARDPAIADGGWRGIASIELLGHPLLRQRTDRPAISNGRQSQVCAQHAVAVSLVRGRAGLAEFSDEAAADPTLRALGSRVVFRYDADMSVDAVKVHVVFADGKTLQRDISAPRGSLARPLEDREIEQKLRQLNHDGGVNVDADRLIDAVWSLEHAADGSLPMRLATRP</sequence>
<feature type="domain" description="MmgE/PrpD C-terminal" evidence="3">
    <location>
        <begin position="280"/>
        <end position="447"/>
    </location>
</feature>
<dbReference type="SUPFAM" id="SSF103378">
    <property type="entry name" value="2-methylcitrate dehydratase PrpD"/>
    <property type="match status" value="1"/>
</dbReference>
<dbReference type="PANTHER" id="PTHR16943">
    <property type="entry name" value="2-METHYLCITRATE DEHYDRATASE-RELATED"/>
    <property type="match status" value="1"/>
</dbReference>
<comment type="caution">
    <text evidence="4">The sequence shown here is derived from an EMBL/GenBank/DDBJ whole genome shotgun (WGS) entry which is preliminary data.</text>
</comment>
<dbReference type="RefSeq" id="WP_094851561.1">
    <property type="nucleotide sequence ID" value="NZ_NEVM01000001.1"/>
</dbReference>
<dbReference type="OrthoDB" id="9797528at2"/>
<feature type="domain" description="MmgE/PrpD N-terminal" evidence="2">
    <location>
        <begin position="21"/>
        <end position="260"/>
    </location>
</feature>
<keyword evidence="5" id="KW-1185">Reference proteome</keyword>
<dbReference type="Gene3D" id="1.10.4100.10">
    <property type="entry name" value="2-methylcitrate dehydratase PrpD"/>
    <property type="match status" value="1"/>
</dbReference>
<dbReference type="PANTHER" id="PTHR16943:SF8">
    <property type="entry name" value="2-METHYLCITRATE DEHYDRATASE"/>
    <property type="match status" value="1"/>
</dbReference>
<dbReference type="AlphaFoldDB" id="A0A261SJV5"/>
<dbReference type="Pfam" id="PF19305">
    <property type="entry name" value="MmgE_PrpD_C"/>
    <property type="match status" value="1"/>
</dbReference>
<gene>
    <name evidence="4" type="ORF">CAL29_03330</name>
</gene>
<accession>A0A261SJV5</accession>
<dbReference type="EMBL" id="NEVM01000001">
    <property type="protein sequence ID" value="OZI37455.1"/>
    <property type="molecule type" value="Genomic_DNA"/>
</dbReference>